<dbReference type="PROSITE" id="PS50297">
    <property type="entry name" value="ANK_REP_REGION"/>
    <property type="match status" value="1"/>
</dbReference>
<dbReference type="PANTHER" id="PTHR24193:SF121">
    <property type="entry name" value="ADA2A-CONTAINING COMPLEX COMPONENT 3, ISOFORM D"/>
    <property type="match status" value="1"/>
</dbReference>
<dbReference type="InterPro" id="IPR050663">
    <property type="entry name" value="Ankyrin-SOCS_Box"/>
</dbReference>
<evidence type="ECO:0000256" key="3">
    <source>
        <dbReference type="PROSITE-ProRule" id="PRU00023"/>
    </source>
</evidence>
<protein>
    <submittedName>
        <fullName evidence="5">Ankyrin repeat-containing protein</fullName>
    </submittedName>
</protein>
<proteinExistence type="predicted"/>
<name>A0A238YA50_9FLAO</name>
<dbReference type="InterPro" id="IPR002110">
    <property type="entry name" value="Ankyrin_rpt"/>
</dbReference>
<accession>A0A238YA50</accession>
<keyword evidence="6" id="KW-1185">Reference proteome</keyword>
<gene>
    <name evidence="5" type="ORF">SAMN04488111_2407</name>
</gene>
<keyword evidence="1" id="KW-0677">Repeat</keyword>
<keyword evidence="4" id="KW-0732">Signal</keyword>
<dbReference type="PROSITE" id="PS50088">
    <property type="entry name" value="ANK_REPEAT"/>
    <property type="match status" value="1"/>
</dbReference>
<feature type="chain" id="PRO_5012647225" evidence="4">
    <location>
        <begin position="19"/>
        <end position="137"/>
    </location>
</feature>
<dbReference type="Proteomes" id="UP000198412">
    <property type="component" value="Unassembled WGS sequence"/>
</dbReference>
<dbReference type="Gene3D" id="1.25.40.20">
    <property type="entry name" value="Ankyrin repeat-containing domain"/>
    <property type="match status" value="1"/>
</dbReference>
<dbReference type="OrthoDB" id="1374157at2"/>
<reference evidence="6" key="1">
    <citation type="submission" date="2017-06" db="EMBL/GenBank/DDBJ databases">
        <authorList>
            <person name="Varghese N."/>
            <person name="Submissions S."/>
        </authorList>
    </citation>
    <scope>NUCLEOTIDE SEQUENCE [LARGE SCALE GENOMIC DNA]</scope>
    <source>
        <strain evidence="6">DSM 27993</strain>
    </source>
</reference>
<feature type="repeat" description="ANK" evidence="3">
    <location>
        <begin position="66"/>
        <end position="98"/>
    </location>
</feature>
<dbReference type="Pfam" id="PF12796">
    <property type="entry name" value="Ank_2"/>
    <property type="match status" value="1"/>
</dbReference>
<organism evidence="5 6">
    <name type="scientific">Lutibacter flavus</name>
    <dbReference type="NCBI Taxonomy" id="691689"/>
    <lineage>
        <taxon>Bacteria</taxon>
        <taxon>Pseudomonadati</taxon>
        <taxon>Bacteroidota</taxon>
        <taxon>Flavobacteriia</taxon>
        <taxon>Flavobacteriales</taxon>
        <taxon>Flavobacteriaceae</taxon>
        <taxon>Lutibacter</taxon>
    </lineage>
</organism>
<dbReference type="RefSeq" id="WP_089378697.1">
    <property type="nucleotide sequence ID" value="NZ_FZNX01000004.1"/>
</dbReference>
<dbReference type="GO" id="GO:0000976">
    <property type="term" value="F:transcription cis-regulatory region binding"/>
    <property type="evidence" value="ECO:0007669"/>
    <property type="project" value="TreeGrafter"/>
</dbReference>
<evidence type="ECO:0000256" key="2">
    <source>
        <dbReference type="ARBA" id="ARBA00023043"/>
    </source>
</evidence>
<evidence type="ECO:0000313" key="6">
    <source>
        <dbReference type="Proteomes" id="UP000198412"/>
    </source>
</evidence>
<evidence type="ECO:0000256" key="1">
    <source>
        <dbReference type="ARBA" id="ARBA00022737"/>
    </source>
</evidence>
<dbReference type="InterPro" id="IPR036770">
    <property type="entry name" value="Ankyrin_rpt-contain_sf"/>
</dbReference>
<dbReference type="GO" id="GO:0045944">
    <property type="term" value="P:positive regulation of transcription by RNA polymerase II"/>
    <property type="evidence" value="ECO:0007669"/>
    <property type="project" value="TreeGrafter"/>
</dbReference>
<dbReference type="PANTHER" id="PTHR24193">
    <property type="entry name" value="ANKYRIN REPEAT PROTEIN"/>
    <property type="match status" value="1"/>
</dbReference>
<dbReference type="EMBL" id="FZNX01000004">
    <property type="protein sequence ID" value="SNR67832.1"/>
    <property type="molecule type" value="Genomic_DNA"/>
</dbReference>
<evidence type="ECO:0000313" key="5">
    <source>
        <dbReference type="EMBL" id="SNR67832.1"/>
    </source>
</evidence>
<feature type="signal peptide" evidence="4">
    <location>
        <begin position="1"/>
        <end position="18"/>
    </location>
</feature>
<dbReference type="SUPFAM" id="SSF48403">
    <property type="entry name" value="Ankyrin repeat"/>
    <property type="match status" value="1"/>
</dbReference>
<evidence type="ECO:0000256" key="4">
    <source>
        <dbReference type="SAM" id="SignalP"/>
    </source>
</evidence>
<dbReference type="AlphaFoldDB" id="A0A238YA50"/>
<dbReference type="SMART" id="SM00248">
    <property type="entry name" value="ANK"/>
    <property type="match status" value="2"/>
</dbReference>
<keyword evidence="2 3" id="KW-0040">ANK repeat</keyword>
<sequence>MKKIFLSIALLTVAFASAENFRVQNENYSLNYIMNVNSFCKLIQMGDYETVKTLIADGVDINEKSAGLTPLMFAARHNKVKIAKLLIANGAKLNTKSDRKGFTALKWAEISNAKEAYVVIENALMEKKAKKKQRRFS</sequence>